<dbReference type="EMBL" id="JACCAB010000001">
    <property type="protein sequence ID" value="NYG06575.1"/>
    <property type="molecule type" value="Genomic_DNA"/>
</dbReference>
<sequence>MTVWRDVIGQDTAVATLQRAVTDTTAMTHAWLLTGPPGSGRSVAARAFAAALECPQHGCGECRECRTAVDGTHADVDVIATEGLSIKVEQARELAAMSALRPSVGPFRVIIVEDADRLTERAADALLKAIEEPVARTVWILCAPSLEDVVITIRSRSRHVRLRTPPAEAVAELLHRRDGVEMPMAMYAARAAQSHVGLARRLARDEGARIRRRDVISLAGRIHGVGDAIGAAADLASIADEESTAAAAERDSAERQRLMEVLGADPSARTQPPHIRSQLSGLEKEQKARATRHSRDVLDRSLVDLLSVYRDALILRSGAAIGLVNQDSLPIVQGVARSMSAEQLLHSMDAIGTARERIGLNVAPLLALEAMAISLRVPQ</sequence>
<reference evidence="9 10" key="1">
    <citation type="submission" date="2020-07" db="EMBL/GenBank/DDBJ databases">
        <title>Sequencing the genomes of 1000 actinobacteria strains.</title>
        <authorList>
            <person name="Klenk H.-P."/>
        </authorList>
    </citation>
    <scope>NUCLEOTIDE SEQUENCE [LARGE SCALE GENOMIC DNA]</scope>
    <source>
        <strain evidence="9 10">DSM 23987</strain>
    </source>
</reference>
<evidence type="ECO:0000256" key="4">
    <source>
        <dbReference type="ARBA" id="ARBA00022695"/>
    </source>
</evidence>
<accession>A0A852WJY6</accession>
<dbReference type="GO" id="GO:0006261">
    <property type="term" value="P:DNA-templated DNA replication"/>
    <property type="evidence" value="ECO:0007669"/>
    <property type="project" value="TreeGrafter"/>
</dbReference>
<dbReference type="Proteomes" id="UP000573599">
    <property type="component" value="Unassembled WGS sequence"/>
</dbReference>
<dbReference type="PANTHER" id="PTHR11669">
    <property type="entry name" value="REPLICATION FACTOR C / DNA POLYMERASE III GAMMA-TAU SUBUNIT"/>
    <property type="match status" value="1"/>
</dbReference>
<proteinExistence type="predicted"/>
<keyword evidence="4 9" id="KW-0548">Nucleotidyltransferase</keyword>
<evidence type="ECO:0000256" key="5">
    <source>
        <dbReference type="ARBA" id="ARBA00022705"/>
    </source>
</evidence>
<dbReference type="SUPFAM" id="SSF52540">
    <property type="entry name" value="P-loop containing nucleoside triphosphate hydrolases"/>
    <property type="match status" value="1"/>
</dbReference>
<dbReference type="Gene3D" id="3.40.50.300">
    <property type="entry name" value="P-loop containing nucleotide triphosphate hydrolases"/>
    <property type="match status" value="1"/>
</dbReference>
<protein>
    <recommendedName>
        <fullName evidence="2">DNA polymerase III subunit delta'</fullName>
        <ecNumber evidence="1">2.7.7.7</ecNumber>
    </recommendedName>
</protein>
<evidence type="ECO:0000256" key="3">
    <source>
        <dbReference type="ARBA" id="ARBA00022679"/>
    </source>
</evidence>
<dbReference type="InterPro" id="IPR015199">
    <property type="entry name" value="DNA_pol_III_delta_C"/>
</dbReference>
<dbReference type="RefSeq" id="WP_179421034.1">
    <property type="nucleotide sequence ID" value="NZ_JACCAB010000001.1"/>
</dbReference>
<dbReference type="GO" id="GO:0009360">
    <property type="term" value="C:DNA polymerase III complex"/>
    <property type="evidence" value="ECO:0007669"/>
    <property type="project" value="InterPro"/>
</dbReference>
<evidence type="ECO:0000256" key="1">
    <source>
        <dbReference type="ARBA" id="ARBA00012417"/>
    </source>
</evidence>
<dbReference type="EC" id="2.7.7.7" evidence="1"/>
<dbReference type="GO" id="GO:0003677">
    <property type="term" value="F:DNA binding"/>
    <property type="evidence" value="ECO:0007669"/>
    <property type="project" value="InterPro"/>
</dbReference>
<evidence type="ECO:0000256" key="7">
    <source>
        <dbReference type="ARBA" id="ARBA00049244"/>
    </source>
</evidence>
<evidence type="ECO:0000313" key="9">
    <source>
        <dbReference type="EMBL" id="NYG06575.1"/>
    </source>
</evidence>
<dbReference type="InterPro" id="IPR050238">
    <property type="entry name" value="DNA_Rep/Repair_Clamp_Loader"/>
</dbReference>
<evidence type="ECO:0000259" key="8">
    <source>
        <dbReference type="Pfam" id="PF09115"/>
    </source>
</evidence>
<comment type="catalytic activity">
    <reaction evidence="7">
        <text>DNA(n) + a 2'-deoxyribonucleoside 5'-triphosphate = DNA(n+1) + diphosphate</text>
        <dbReference type="Rhea" id="RHEA:22508"/>
        <dbReference type="Rhea" id="RHEA-COMP:17339"/>
        <dbReference type="Rhea" id="RHEA-COMP:17340"/>
        <dbReference type="ChEBI" id="CHEBI:33019"/>
        <dbReference type="ChEBI" id="CHEBI:61560"/>
        <dbReference type="ChEBI" id="CHEBI:173112"/>
        <dbReference type="EC" id="2.7.7.7"/>
    </reaction>
</comment>
<keyword evidence="10" id="KW-1185">Reference proteome</keyword>
<evidence type="ECO:0000313" key="10">
    <source>
        <dbReference type="Proteomes" id="UP000573599"/>
    </source>
</evidence>
<name>A0A852WJY6_9MICO</name>
<comment type="caution">
    <text evidence="9">The sequence shown here is derived from an EMBL/GenBank/DDBJ whole genome shotgun (WGS) entry which is preliminary data.</text>
</comment>
<keyword evidence="5" id="KW-0235">DNA replication</keyword>
<gene>
    <name evidence="9" type="ORF">BJ986_001062</name>
</gene>
<keyword evidence="6" id="KW-0239">DNA-directed DNA polymerase</keyword>
<evidence type="ECO:0000256" key="6">
    <source>
        <dbReference type="ARBA" id="ARBA00022932"/>
    </source>
</evidence>
<dbReference type="PANTHER" id="PTHR11669:SF8">
    <property type="entry name" value="DNA POLYMERASE III SUBUNIT DELTA"/>
    <property type="match status" value="1"/>
</dbReference>
<keyword evidence="3 9" id="KW-0808">Transferase</keyword>
<dbReference type="NCBIfam" id="NF005926">
    <property type="entry name" value="PRK07940.1"/>
    <property type="match status" value="1"/>
</dbReference>
<dbReference type="Pfam" id="PF09115">
    <property type="entry name" value="DNApol3-delta_C"/>
    <property type="match status" value="1"/>
</dbReference>
<dbReference type="Pfam" id="PF13177">
    <property type="entry name" value="DNA_pol3_delta2"/>
    <property type="match status" value="1"/>
</dbReference>
<feature type="domain" description="DNA polymerase III delta subunit C-terminal" evidence="8">
    <location>
        <begin position="305"/>
        <end position="358"/>
    </location>
</feature>
<evidence type="ECO:0000256" key="2">
    <source>
        <dbReference type="ARBA" id="ARBA00014363"/>
    </source>
</evidence>
<dbReference type="AlphaFoldDB" id="A0A852WJY6"/>
<dbReference type="GO" id="GO:0003887">
    <property type="term" value="F:DNA-directed DNA polymerase activity"/>
    <property type="evidence" value="ECO:0007669"/>
    <property type="project" value="UniProtKB-KW"/>
</dbReference>
<organism evidence="9 10">
    <name type="scientific">Pedococcus badiiscoriae</name>
    <dbReference type="NCBI Taxonomy" id="642776"/>
    <lineage>
        <taxon>Bacteria</taxon>
        <taxon>Bacillati</taxon>
        <taxon>Actinomycetota</taxon>
        <taxon>Actinomycetes</taxon>
        <taxon>Micrococcales</taxon>
        <taxon>Intrasporangiaceae</taxon>
        <taxon>Pedococcus</taxon>
    </lineage>
</organism>
<dbReference type="InterPro" id="IPR027417">
    <property type="entry name" value="P-loop_NTPase"/>
</dbReference>